<dbReference type="EMBL" id="AENP01000032">
    <property type="protein sequence ID" value="EFR32145.1"/>
    <property type="molecule type" value="Genomic_DNA"/>
</dbReference>
<dbReference type="InterPro" id="IPR012854">
    <property type="entry name" value="Cu_amine_oxidase-like_N"/>
</dbReference>
<keyword evidence="5" id="KW-1185">Reference proteome</keyword>
<proteinExistence type="predicted"/>
<keyword evidence="1" id="KW-0175">Coiled coil</keyword>
<evidence type="ECO:0000256" key="1">
    <source>
        <dbReference type="SAM" id="Coils"/>
    </source>
</evidence>
<protein>
    <submittedName>
        <fullName evidence="4">Copper amine oxidase N-terminal domain protein</fullName>
    </submittedName>
</protein>
<sequence length="441" mass="51195">MNKFKNISSAVILSLVLVNNVSAAVSTKDIKIEIEGKNIVSDVAPFINNDRTLVPIRVISENLGYNVDWDNNSRKVTVKNSDKTIELFIGKKNVNINGVDNSIDVAPMIKNERTFVPLRFISESFDNDVKWDNNTRTVRINKKEIKVASIINDNKTNSAYKSITPVAPTTHPATKPVNSNEYNNKVFDDWRKNQHTQQDTTHIYSYQRYQNNNWSNNSTNYSTPRTANDIFRLKDYYMREAKFLLDLTYVEINGGDFPNNIYKLKTEIDDINNEIMTIESDHTSTAIARRIKLNADMQSKIAQLNALKAEDKYLNTRRQTLSDLILYNSSTNDSYDKIKLHNQNTMDKLEVLKQQYDSSRFETQLVKLIRQRNDMMYRFNQLKLDDTQQARGKRIDLKKEIETLDYKISKYRNKSSQLTLSPEAQQFLKQYDFDVAKGIEI</sequence>
<name>E4L178_9FIRM</name>
<dbReference type="Proteomes" id="UP000003705">
    <property type="component" value="Unassembled WGS sequence"/>
</dbReference>
<dbReference type="RefSeq" id="WP_005958068.1">
    <property type="nucleotide sequence ID" value="NZ_AENP01000032.1"/>
</dbReference>
<feature type="domain" description="Copper amine oxidase-like N-terminal" evidence="3">
    <location>
        <begin position="34"/>
        <end position="140"/>
    </location>
</feature>
<evidence type="ECO:0000256" key="2">
    <source>
        <dbReference type="SAM" id="SignalP"/>
    </source>
</evidence>
<dbReference type="eggNOG" id="COG0860">
    <property type="taxonomic scope" value="Bacteria"/>
</dbReference>
<dbReference type="InterPro" id="IPR036582">
    <property type="entry name" value="Mao_N_sf"/>
</dbReference>
<evidence type="ECO:0000313" key="5">
    <source>
        <dbReference type="Proteomes" id="UP000003705"/>
    </source>
</evidence>
<feature type="coiled-coil region" evidence="1">
    <location>
        <begin position="261"/>
        <end position="310"/>
    </location>
</feature>
<comment type="caution">
    <text evidence="4">The sequence shown here is derived from an EMBL/GenBank/DDBJ whole genome shotgun (WGS) entry which is preliminary data.</text>
</comment>
<dbReference type="Gene3D" id="3.30.457.10">
    <property type="entry name" value="Copper amine oxidase-like, N-terminal domain"/>
    <property type="match status" value="1"/>
</dbReference>
<feature type="signal peptide" evidence="2">
    <location>
        <begin position="1"/>
        <end position="23"/>
    </location>
</feature>
<dbReference type="AlphaFoldDB" id="E4L178"/>
<evidence type="ECO:0000313" key="4">
    <source>
        <dbReference type="EMBL" id="EFR32145.1"/>
    </source>
</evidence>
<accession>E4L178</accession>
<evidence type="ECO:0000259" key="3">
    <source>
        <dbReference type="Pfam" id="PF07833"/>
    </source>
</evidence>
<dbReference type="SUPFAM" id="SSF55383">
    <property type="entry name" value="Copper amine oxidase, domain N"/>
    <property type="match status" value="1"/>
</dbReference>
<feature type="chain" id="PRO_5003184134" evidence="2">
    <location>
        <begin position="24"/>
        <end position="441"/>
    </location>
</feature>
<reference evidence="4 5" key="1">
    <citation type="submission" date="2010-10" db="EMBL/GenBank/DDBJ databases">
        <authorList>
            <person name="Durkin A.S."/>
            <person name="Madupu R."/>
            <person name="Torralba M."/>
            <person name="Gillis M."/>
            <person name="Methe B."/>
            <person name="Sutton G."/>
            <person name="Nelson K.E."/>
        </authorList>
    </citation>
    <scope>NUCLEOTIDE SEQUENCE [LARGE SCALE GENOMIC DNA]</scope>
    <source>
        <strain evidence="4 5">ACS-146-V-Sch2b</strain>
    </source>
</reference>
<keyword evidence="2" id="KW-0732">Signal</keyword>
<organism evidence="4 5">
    <name type="scientific">Peptoniphilus harei ACS-146-V-Sch2b</name>
    <dbReference type="NCBI Taxonomy" id="908338"/>
    <lineage>
        <taxon>Bacteria</taxon>
        <taxon>Bacillati</taxon>
        <taxon>Bacillota</taxon>
        <taxon>Tissierellia</taxon>
        <taxon>Tissierellales</taxon>
        <taxon>Peptoniphilaceae</taxon>
        <taxon>Peptoniphilus</taxon>
    </lineage>
</organism>
<gene>
    <name evidence="4" type="ORF">HMPREF9286_0435</name>
</gene>
<dbReference type="Pfam" id="PF07833">
    <property type="entry name" value="Cu_amine_oxidN1"/>
    <property type="match status" value="1"/>
</dbReference>